<keyword evidence="1" id="KW-0472">Membrane</keyword>
<evidence type="ECO:0000313" key="2">
    <source>
        <dbReference type="EMBL" id="SVC66622.1"/>
    </source>
</evidence>
<proteinExistence type="predicted"/>
<dbReference type="AlphaFoldDB" id="A0A382P3W1"/>
<gene>
    <name evidence="2" type="ORF">METZ01_LOCUS319476</name>
</gene>
<accession>A0A382P3W1</accession>
<evidence type="ECO:0000256" key="1">
    <source>
        <dbReference type="SAM" id="Phobius"/>
    </source>
</evidence>
<organism evidence="2">
    <name type="scientific">marine metagenome</name>
    <dbReference type="NCBI Taxonomy" id="408172"/>
    <lineage>
        <taxon>unclassified sequences</taxon>
        <taxon>metagenomes</taxon>
        <taxon>ecological metagenomes</taxon>
    </lineage>
</organism>
<keyword evidence="1" id="KW-1133">Transmembrane helix</keyword>
<protein>
    <submittedName>
        <fullName evidence="2">Uncharacterized protein</fullName>
    </submittedName>
</protein>
<reference evidence="2" key="1">
    <citation type="submission" date="2018-05" db="EMBL/GenBank/DDBJ databases">
        <authorList>
            <person name="Lanie J.A."/>
            <person name="Ng W.-L."/>
            <person name="Kazmierczak K.M."/>
            <person name="Andrzejewski T.M."/>
            <person name="Davidsen T.M."/>
            <person name="Wayne K.J."/>
            <person name="Tettelin H."/>
            <person name="Glass J.I."/>
            <person name="Rusch D."/>
            <person name="Podicherti R."/>
            <person name="Tsui H.-C.T."/>
            <person name="Winkler M.E."/>
        </authorList>
    </citation>
    <scope>NUCLEOTIDE SEQUENCE</scope>
</reference>
<dbReference type="EMBL" id="UINC01103890">
    <property type="protein sequence ID" value="SVC66622.1"/>
    <property type="molecule type" value="Genomic_DNA"/>
</dbReference>
<sequence>MDRKTLSFIWKFGITFLLIAMTNIWLMAEEESNISGWFRTDTDAHGTQIWFGASHPFGSLEIDSDIYVVGATGEFDIGPLFTLVGKEDSKDSLIVLPMVGLTFDFESMNVATFVPQFYT</sequence>
<feature type="transmembrane region" description="Helical" evidence="1">
    <location>
        <begin position="6"/>
        <end position="26"/>
    </location>
</feature>
<name>A0A382P3W1_9ZZZZ</name>
<feature type="non-terminal residue" evidence="2">
    <location>
        <position position="119"/>
    </location>
</feature>
<keyword evidence="1" id="KW-0812">Transmembrane</keyword>